<organism evidence="8">
    <name type="scientific">marine sediment metagenome</name>
    <dbReference type="NCBI Taxonomy" id="412755"/>
    <lineage>
        <taxon>unclassified sequences</taxon>
        <taxon>metagenomes</taxon>
        <taxon>ecological metagenomes</taxon>
    </lineage>
</organism>
<comment type="caution">
    <text evidence="8">The sequence shown here is derived from an EMBL/GenBank/DDBJ whole genome shotgun (WGS) entry which is preliminary data.</text>
</comment>
<dbReference type="InterPro" id="IPR007197">
    <property type="entry name" value="rSAM"/>
</dbReference>
<evidence type="ECO:0000313" key="8">
    <source>
        <dbReference type="EMBL" id="GAF68977.1"/>
    </source>
</evidence>
<dbReference type="GO" id="GO:0003824">
    <property type="term" value="F:catalytic activity"/>
    <property type="evidence" value="ECO:0007669"/>
    <property type="project" value="InterPro"/>
</dbReference>
<dbReference type="InterPro" id="IPR034457">
    <property type="entry name" value="Organic_radical-activating"/>
</dbReference>
<gene>
    <name evidence="8" type="ORF">S01H1_10069</name>
</gene>
<dbReference type="AlphaFoldDB" id="X0RZ44"/>
<dbReference type="GO" id="GO:0046872">
    <property type="term" value="F:metal ion binding"/>
    <property type="evidence" value="ECO:0007669"/>
    <property type="project" value="UniProtKB-KW"/>
</dbReference>
<dbReference type="PANTHER" id="PTHR30352:SF4">
    <property type="entry name" value="PYRUVATE FORMATE-LYASE 2-ACTIVATING ENZYME"/>
    <property type="match status" value="1"/>
</dbReference>
<sequence>MTVEEVFREVIRDELLYRKSMGGITISGGEPLMQPAFTYNILRRGKEHNLHTAIETCGHAPWASLKKILKVTDLVIYDLKHMDSIQHKKFVGVDNVLILKNLKKVIEKEKEVHVRVPLIPGLNDSEDNLLKIAEFFKHLRLASVEFIPYHEFASTKYELLGMDYSLRALTAYTSEELEQKRKKMAKLGIKTVIGV</sequence>
<evidence type="ECO:0000256" key="5">
    <source>
        <dbReference type="ARBA" id="ARBA00023004"/>
    </source>
</evidence>
<evidence type="ECO:0000259" key="7">
    <source>
        <dbReference type="PROSITE" id="PS51918"/>
    </source>
</evidence>
<proteinExistence type="predicted"/>
<dbReference type="GO" id="GO:0051539">
    <property type="term" value="F:4 iron, 4 sulfur cluster binding"/>
    <property type="evidence" value="ECO:0007669"/>
    <property type="project" value="UniProtKB-KW"/>
</dbReference>
<keyword evidence="4" id="KW-0479">Metal-binding</keyword>
<accession>X0RZ44</accession>
<comment type="cofactor">
    <cofactor evidence="1">
        <name>[4Fe-4S] cluster</name>
        <dbReference type="ChEBI" id="CHEBI:49883"/>
    </cofactor>
</comment>
<dbReference type="EMBL" id="BARS01005142">
    <property type="protein sequence ID" value="GAF68977.1"/>
    <property type="molecule type" value="Genomic_DNA"/>
</dbReference>
<evidence type="ECO:0000256" key="6">
    <source>
        <dbReference type="ARBA" id="ARBA00023014"/>
    </source>
</evidence>
<protein>
    <recommendedName>
        <fullName evidence="7">Radical SAM core domain-containing protein</fullName>
    </recommendedName>
</protein>
<dbReference type="PANTHER" id="PTHR30352">
    <property type="entry name" value="PYRUVATE FORMATE-LYASE-ACTIVATING ENZYME"/>
    <property type="match status" value="1"/>
</dbReference>
<keyword evidence="2" id="KW-0004">4Fe-4S</keyword>
<evidence type="ECO:0000256" key="2">
    <source>
        <dbReference type="ARBA" id="ARBA00022485"/>
    </source>
</evidence>
<keyword evidence="5" id="KW-0408">Iron</keyword>
<keyword evidence="3" id="KW-0949">S-adenosyl-L-methionine</keyword>
<dbReference type="Gene3D" id="3.80.30.10">
    <property type="entry name" value="pyruvate-formate lyase- activating enzyme"/>
    <property type="match status" value="1"/>
</dbReference>
<evidence type="ECO:0000256" key="3">
    <source>
        <dbReference type="ARBA" id="ARBA00022691"/>
    </source>
</evidence>
<evidence type="ECO:0000256" key="4">
    <source>
        <dbReference type="ARBA" id="ARBA00022723"/>
    </source>
</evidence>
<dbReference type="PROSITE" id="PS51918">
    <property type="entry name" value="RADICAL_SAM"/>
    <property type="match status" value="1"/>
</dbReference>
<dbReference type="InterPro" id="IPR058240">
    <property type="entry name" value="rSAM_sf"/>
</dbReference>
<evidence type="ECO:0000256" key="1">
    <source>
        <dbReference type="ARBA" id="ARBA00001966"/>
    </source>
</evidence>
<dbReference type="NCBIfam" id="TIGR02494">
    <property type="entry name" value="PFLE_PFLC"/>
    <property type="match status" value="1"/>
</dbReference>
<keyword evidence="6" id="KW-0411">Iron-sulfur</keyword>
<name>X0RZ44_9ZZZZ</name>
<dbReference type="SUPFAM" id="SSF102114">
    <property type="entry name" value="Radical SAM enzymes"/>
    <property type="match status" value="1"/>
</dbReference>
<dbReference type="CDD" id="cd01335">
    <property type="entry name" value="Radical_SAM"/>
    <property type="match status" value="1"/>
</dbReference>
<reference evidence="8" key="1">
    <citation type="journal article" date="2014" name="Front. Microbiol.">
        <title>High frequency of phylogenetically diverse reductive dehalogenase-homologous genes in deep subseafloor sedimentary metagenomes.</title>
        <authorList>
            <person name="Kawai M."/>
            <person name="Futagami T."/>
            <person name="Toyoda A."/>
            <person name="Takaki Y."/>
            <person name="Nishi S."/>
            <person name="Hori S."/>
            <person name="Arai W."/>
            <person name="Tsubouchi T."/>
            <person name="Morono Y."/>
            <person name="Uchiyama I."/>
            <person name="Ito T."/>
            <person name="Fujiyama A."/>
            <person name="Inagaki F."/>
            <person name="Takami H."/>
        </authorList>
    </citation>
    <scope>NUCLEOTIDE SEQUENCE</scope>
    <source>
        <strain evidence="8">Expedition CK06-06</strain>
    </source>
</reference>
<dbReference type="Pfam" id="PF04055">
    <property type="entry name" value="Radical_SAM"/>
    <property type="match status" value="1"/>
</dbReference>
<feature type="domain" description="Radical SAM core" evidence="7">
    <location>
        <begin position="1"/>
        <end position="190"/>
    </location>
</feature>